<feature type="domain" description="Heterokaryon incompatibility" evidence="1">
    <location>
        <begin position="49"/>
        <end position="237"/>
    </location>
</feature>
<dbReference type="InterPro" id="IPR052895">
    <property type="entry name" value="HetReg/Transcr_Mod"/>
</dbReference>
<dbReference type="Proteomes" id="UP000775872">
    <property type="component" value="Unassembled WGS sequence"/>
</dbReference>
<evidence type="ECO:0000313" key="2">
    <source>
        <dbReference type="EMBL" id="CAH0052378.1"/>
    </source>
</evidence>
<dbReference type="InterPro" id="IPR010730">
    <property type="entry name" value="HET"/>
</dbReference>
<dbReference type="PANTHER" id="PTHR24148">
    <property type="entry name" value="ANKYRIN REPEAT DOMAIN-CONTAINING PROTEIN 39 HOMOLOG-RELATED"/>
    <property type="match status" value="1"/>
</dbReference>
<evidence type="ECO:0000259" key="1">
    <source>
        <dbReference type="Pfam" id="PF06985"/>
    </source>
</evidence>
<protein>
    <recommendedName>
        <fullName evidence="1">Heterokaryon incompatibility domain-containing protein</fullName>
    </recommendedName>
</protein>
<name>A0A9N9ZBH7_9HYPO</name>
<accession>A0A9N9ZBH7</accession>
<dbReference type="Pfam" id="PF06985">
    <property type="entry name" value="HET"/>
    <property type="match status" value="1"/>
</dbReference>
<comment type="caution">
    <text evidence="2">The sequence shown here is derived from an EMBL/GenBank/DDBJ whole genome shotgun (WGS) entry which is preliminary data.</text>
</comment>
<dbReference type="EMBL" id="CABFOC020000044">
    <property type="protein sequence ID" value="CAH0052378.1"/>
    <property type="molecule type" value="Genomic_DNA"/>
</dbReference>
<evidence type="ECO:0000313" key="3">
    <source>
        <dbReference type="Proteomes" id="UP000775872"/>
    </source>
</evidence>
<sequence>MEHTHYQYRPLLNPDSIRLISADLAINNGILSCQLVEVDVDSKKSPPPYHTLSYTWGNPHSVAKDVPNSELDILKQPTRITVSGPPSSMDAWPSGSLWITKNLHDFLQEFCRNPPSDVQYIWVDSICISQTDLDERNAQVRMMSKTFANCESVIVWLGLDDPDTPTPFIEMETLNNFADDDFDARMKLASAGPEKIYANTSSIFHYLEISPFTDEQWEGLALFLDRSWFHRVWTIQESLLPSNGVLWCGEFRTPIKGFLDRSLMVLDTYLAERGISALKHPENHYKEYSHKIYSSAFKDRISAIRSRTSKTFLRGKLHSIHVATRMSRSRQCSDPRDKIFAILGLSTFDWPVDDIDYKKSVQDVFLEFSSKSSLGPLLYSIEDPSTRVTMGLPSWVPDYCVDLYPVSWMTRGGSIYSAGIQGECPLRRLDSQDNKILAVSGFVVDTVDAIGADYDEMTKGGGLLDSLELLEEKLDNGSTYEDIIEAFWRTLIADLPGNSNRHPSSKVYGPSFRSASLHLIAAQILKAEISGSQLLSVKSLLESLLAKSKSHDLPTWDDVSNLVSLLSSDKTQGNILDTTLGDMDIYLNSLRAMFICRRFFTTSKGLLGIGSVVVLPGDKVVILEGSGYPFLLRATSDGRYRLIGHAHVRGIMYGEALGTKEFQRIEIE</sequence>
<dbReference type="PANTHER" id="PTHR24148:SF64">
    <property type="entry name" value="HETEROKARYON INCOMPATIBILITY DOMAIN-CONTAINING PROTEIN"/>
    <property type="match status" value="1"/>
</dbReference>
<keyword evidence="3" id="KW-1185">Reference proteome</keyword>
<organism evidence="2 3">
    <name type="scientific">Clonostachys solani</name>
    <dbReference type="NCBI Taxonomy" id="160281"/>
    <lineage>
        <taxon>Eukaryota</taxon>
        <taxon>Fungi</taxon>
        <taxon>Dikarya</taxon>
        <taxon>Ascomycota</taxon>
        <taxon>Pezizomycotina</taxon>
        <taxon>Sordariomycetes</taxon>
        <taxon>Hypocreomycetidae</taxon>
        <taxon>Hypocreales</taxon>
        <taxon>Bionectriaceae</taxon>
        <taxon>Clonostachys</taxon>
    </lineage>
</organism>
<dbReference type="Pfam" id="PF26639">
    <property type="entry name" value="Het-6_barrel"/>
    <property type="match status" value="1"/>
</dbReference>
<proteinExistence type="predicted"/>
<dbReference type="OrthoDB" id="2157530at2759"/>
<reference evidence="2" key="1">
    <citation type="submission" date="2021-10" db="EMBL/GenBank/DDBJ databases">
        <authorList>
            <person name="Piombo E."/>
        </authorList>
    </citation>
    <scope>NUCLEOTIDE SEQUENCE</scope>
</reference>
<dbReference type="AlphaFoldDB" id="A0A9N9ZBH7"/>
<gene>
    <name evidence="2" type="ORF">CSOL1703_00015499</name>
</gene>